<dbReference type="AlphaFoldDB" id="A0A5C5WIL5"/>
<organism evidence="1 2">
    <name type="scientific">Rubripirellula amarantea</name>
    <dbReference type="NCBI Taxonomy" id="2527999"/>
    <lineage>
        <taxon>Bacteria</taxon>
        <taxon>Pseudomonadati</taxon>
        <taxon>Planctomycetota</taxon>
        <taxon>Planctomycetia</taxon>
        <taxon>Pirellulales</taxon>
        <taxon>Pirellulaceae</taxon>
        <taxon>Rubripirellula</taxon>
    </lineage>
</organism>
<dbReference type="EMBL" id="SJPI01000002">
    <property type="protein sequence ID" value="TWT50578.1"/>
    <property type="molecule type" value="Genomic_DNA"/>
</dbReference>
<sequence length="147" mass="16866">MQAFRYPMSSFNFVFSDLTSATHLRFSIPDSTLNWLSTLSGDAKQHATTGFTREEGLLHKQDHRRLFFMLLRILMPEDAQSVIDAAERFDRLKWNHVDKYGYEDAARCKRQHDLAFASLANFVNGDSTVLPDHLQQLFKLLAAESVA</sequence>
<dbReference type="Proteomes" id="UP000316598">
    <property type="component" value="Unassembled WGS sequence"/>
</dbReference>
<evidence type="ECO:0000313" key="2">
    <source>
        <dbReference type="Proteomes" id="UP000316598"/>
    </source>
</evidence>
<reference evidence="1 2" key="1">
    <citation type="submission" date="2019-02" db="EMBL/GenBank/DDBJ databases">
        <title>Deep-cultivation of Planctomycetes and their phenomic and genomic characterization uncovers novel biology.</title>
        <authorList>
            <person name="Wiegand S."/>
            <person name="Jogler M."/>
            <person name="Boedeker C."/>
            <person name="Pinto D."/>
            <person name="Vollmers J."/>
            <person name="Rivas-Marin E."/>
            <person name="Kohn T."/>
            <person name="Peeters S.H."/>
            <person name="Heuer A."/>
            <person name="Rast P."/>
            <person name="Oberbeckmann S."/>
            <person name="Bunk B."/>
            <person name="Jeske O."/>
            <person name="Meyerdierks A."/>
            <person name="Storesund J.E."/>
            <person name="Kallscheuer N."/>
            <person name="Luecker S."/>
            <person name="Lage O.M."/>
            <person name="Pohl T."/>
            <person name="Merkel B.J."/>
            <person name="Hornburger P."/>
            <person name="Mueller R.-W."/>
            <person name="Bruemmer F."/>
            <person name="Labrenz M."/>
            <person name="Spormann A.M."/>
            <person name="Op Den Camp H."/>
            <person name="Overmann J."/>
            <person name="Amann R."/>
            <person name="Jetten M.S.M."/>
            <person name="Mascher T."/>
            <person name="Medema M.H."/>
            <person name="Devos D.P."/>
            <person name="Kaster A.-K."/>
            <person name="Ovreas L."/>
            <person name="Rohde M."/>
            <person name="Galperin M.Y."/>
            <person name="Jogler C."/>
        </authorList>
    </citation>
    <scope>NUCLEOTIDE SEQUENCE [LARGE SCALE GENOMIC DNA]</scope>
    <source>
        <strain evidence="1 2">Pla22</strain>
    </source>
</reference>
<gene>
    <name evidence="1" type="ORF">Pla22_33210</name>
</gene>
<accession>A0A5C5WIL5</accession>
<comment type="caution">
    <text evidence="1">The sequence shown here is derived from an EMBL/GenBank/DDBJ whole genome shotgun (WGS) entry which is preliminary data.</text>
</comment>
<keyword evidence="2" id="KW-1185">Reference proteome</keyword>
<proteinExistence type="predicted"/>
<protein>
    <submittedName>
        <fullName evidence="1">Uncharacterized protein</fullName>
    </submittedName>
</protein>
<name>A0A5C5WIL5_9BACT</name>
<evidence type="ECO:0000313" key="1">
    <source>
        <dbReference type="EMBL" id="TWT50578.1"/>
    </source>
</evidence>